<dbReference type="EMBL" id="CP047226">
    <property type="protein sequence ID" value="QHG09451.1"/>
    <property type="molecule type" value="Genomic_DNA"/>
</dbReference>
<organism evidence="1">
    <name type="scientific">Faucicola osloensis</name>
    <name type="common">Moraxella osloensis</name>
    <dbReference type="NCBI Taxonomy" id="34062"/>
    <lineage>
        <taxon>Bacteria</taxon>
        <taxon>Pseudomonadati</taxon>
        <taxon>Pseudomonadota</taxon>
        <taxon>Gammaproteobacteria</taxon>
        <taxon>Moraxellales</taxon>
        <taxon>Moraxellaceae</taxon>
        <taxon>Faucicola</taxon>
    </lineage>
</organism>
<proteinExistence type="predicted"/>
<dbReference type="Pfam" id="PF09650">
    <property type="entry name" value="PHA_gran_rgn"/>
    <property type="match status" value="1"/>
</dbReference>
<name>A0A2K8K2X3_FAUOS</name>
<sequence length="100" mass="11447">MSNFVIHREHGISKAQAFEITEDWIVSAEKDYKMHCDVVRSDEQIRVNFSRAGVTGTLTVDDKVFDMQAKLGFLFKSFLPLIEKTVNQNLDNALQAVKDR</sequence>
<dbReference type="EMBL" id="CP024176">
    <property type="protein sequence ID" value="ATQ83377.1"/>
    <property type="molecule type" value="Genomic_DNA"/>
</dbReference>
<protein>
    <submittedName>
        <fullName evidence="1">Polyhydroxyalkanoic acid synthase</fullName>
    </submittedName>
</protein>
<gene>
    <name evidence="2" type="ORF">E6P75_01870</name>
    <name evidence="3" type="ORF">GSF12_05840</name>
    <name evidence="1" type="ORF">YHS_05810</name>
</gene>
<reference evidence="2" key="2">
    <citation type="submission" date="2019-04" db="EMBL/GenBank/DDBJ databases">
        <title>Moraxella osloensis CCUG 73412, isolated from corneal scrapings as causative agent of keratitis.</title>
        <authorList>
            <person name="Connolly G."/>
            <person name="Jaen-Luchoro D."/>
            <person name="Pinyeiro-Iglesias B."/>
            <person name="Curry A."/>
            <person name="Knowles S."/>
            <person name="Moore E.R.B."/>
        </authorList>
    </citation>
    <scope>NUCLEOTIDE SEQUENCE</scope>
    <source>
        <strain evidence="2">CCUG 73412</strain>
    </source>
</reference>
<evidence type="ECO:0000313" key="2">
    <source>
        <dbReference type="EMBL" id="MDI4508958.1"/>
    </source>
</evidence>
<reference evidence="3" key="3">
    <citation type="journal article" date="2020" name="Microbiol. Resour. Announc.">
        <title>Complete Genome Sequence of Moraxella osloensis Strain YV1, Isolated from an Australian Wastewater Treatment Plant.</title>
        <authorList>
            <person name="Batinovic S."/>
            <person name="Rice D.T.F."/>
            <person name="Seviour R.J."/>
            <person name="Petrovski S."/>
        </authorList>
    </citation>
    <scope>NUCLEOTIDE SEQUENCE</scope>
    <source>
        <strain evidence="3">YV1</strain>
    </source>
</reference>
<reference evidence="1" key="1">
    <citation type="submission" date="2017-11" db="EMBL/GenBank/DDBJ databases">
        <title>Complete Genome Sequence from Moraxella oslensis YHS isolated from human skin.</title>
        <authorList>
            <person name="Lee K."/>
            <person name="Lim J.Y."/>
            <person name="Hwang I."/>
        </authorList>
    </citation>
    <scope>NUCLEOTIDE SEQUENCE</scope>
    <source>
        <strain evidence="1">YHS</strain>
    </source>
</reference>
<dbReference type="InterPro" id="IPR013433">
    <property type="entry name" value="PHA_gran_rgn"/>
</dbReference>
<accession>A0A2K8K2X3</accession>
<dbReference type="AlphaFoldDB" id="A0A2K8K2X3"/>
<evidence type="ECO:0000313" key="3">
    <source>
        <dbReference type="EMBL" id="QHG09451.1"/>
    </source>
</evidence>
<evidence type="ECO:0000313" key="1">
    <source>
        <dbReference type="EMBL" id="ATQ83377.1"/>
    </source>
</evidence>
<dbReference type="EMBL" id="SSCJ01000001">
    <property type="protein sequence ID" value="MDI4508958.1"/>
    <property type="molecule type" value="Genomic_DNA"/>
</dbReference>
<dbReference type="RefSeq" id="WP_007115308.1">
    <property type="nucleotide sequence ID" value="NZ_JAHXOB010000009.1"/>
</dbReference>